<dbReference type="PANTHER" id="PTHR30435:SF19">
    <property type="entry name" value="FLAGELLAR BASAL-BODY ROD PROTEIN FLGG"/>
    <property type="match status" value="1"/>
</dbReference>
<dbReference type="Proteomes" id="UP000037267">
    <property type="component" value="Unassembled WGS sequence"/>
</dbReference>
<comment type="caution">
    <text evidence="9">The sequence shown here is derived from an EMBL/GenBank/DDBJ whole genome shotgun (WGS) entry which is preliminary data.</text>
</comment>
<feature type="domain" description="Flagellar basal body rod protein N-terminal" evidence="6">
    <location>
        <begin position="7"/>
        <end position="35"/>
    </location>
</feature>
<dbReference type="Pfam" id="PF06429">
    <property type="entry name" value="Flg_bbr_C"/>
    <property type="match status" value="1"/>
</dbReference>
<reference evidence="10" key="1">
    <citation type="submission" date="2015-07" db="EMBL/GenBank/DDBJ databases">
        <title>Draft genome sequence of the purine-degrading Gottschalkia purinilyticum DSM 1384 (formerly Clostridium purinilyticum).</title>
        <authorList>
            <person name="Poehlein A."/>
            <person name="Schiel-Bengelsdorf B."/>
            <person name="Bengelsdorf F.R."/>
            <person name="Daniel R."/>
            <person name="Duerre P."/>
        </authorList>
    </citation>
    <scope>NUCLEOTIDE SEQUENCE [LARGE SCALE GENOMIC DNA]</scope>
    <source>
        <strain evidence="10">DSM 1384</strain>
    </source>
</reference>
<evidence type="ECO:0000256" key="4">
    <source>
        <dbReference type="NCBIfam" id="TIGR02488"/>
    </source>
</evidence>
<dbReference type="InterPro" id="IPR019776">
    <property type="entry name" value="Flagellar_basal_body_rod_CS"/>
</dbReference>
<dbReference type="NCBIfam" id="TIGR02488">
    <property type="entry name" value="flgG_G_neg"/>
    <property type="match status" value="1"/>
</dbReference>
<organism evidence="9 10">
    <name type="scientific">Gottschalkia purinilytica</name>
    <name type="common">Clostridium purinilyticum</name>
    <dbReference type="NCBI Taxonomy" id="1503"/>
    <lineage>
        <taxon>Bacteria</taxon>
        <taxon>Bacillati</taxon>
        <taxon>Bacillota</taxon>
        <taxon>Tissierellia</taxon>
        <taxon>Tissierellales</taxon>
        <taxon>Gottschalkiaceae</taxon>
        <taxon>Gottschalkia</taxon>
    </lineage>
</organism>
<evidence type="ECO:0000256" key="1">
    <source>
        <dbReference type="ARBA" id="ARBA00009677"/>
    </source>
</evidence>
<dbReference type="InterPro" id="IPR012836">
    <property type="entry name" value="FlgF"/>
</dbReference>
<evidence type="ECO:0000313" key="9">
    <source>
        <dbReference type="EMBL" id="KNF09700.1"/>
    </source>
</evidence>
<feature type="domain" description="Flagellar hook protein FlgE/F/G-like D1" evidence="8">
    <location>
        <begin position="95"/>
        <end position="165"/>
    </location>
</feature>
<dbReference type="AlphaFoldDB" id="A0A0L0WE51"/>
<dbReference type="SUPFAM" id="SSF117143">
    <property type="entry name" value="Flagellar hook protein flgE"/>
    <property type="match status" value="1"/>
</dbReference>
<dbReference type="PROSITE" id="PS00588">
    <property type="entry name" value="FLAGELLA_BB_ROD"/>
    <property type="match status" value="1"/>
</dbReference>
<dbReference type="Pfam" id="PF00460">
    <property type="entry name" value="Flg_bb_rod"/>
    <property type="match status" value="1"/>
</dbReference>
<keyword evidence="9" id="KW-0282">Flagellum</keyword>
<dbReference type="Pfam" id="PF22692">
    <property type="entry name" value="LlgE_F_G_D1"/>
    <property type="match status" value="1"/>
</dbReference>
<dbReference type="InterPro" id="IPR010930">
    <property type="entry name" value="Flg_bb/hook_C_dom"/>
</dbReference>
<keyword evidence="5" id="KW-0975">Bacterial flagellum</keyword>
<evidence type="ECO:0000259" key="6">
    <source>
        <dbReference type="Pfam" id="PF00460"/>
    </source>
</evidence>
<evidence type="ECO:0000259" key="7">
    <source>
        <dbReference type="Pfam" id="PF06429"/>
    </source>
</evidence>
<dbReference type="GO" id="GO:0009426">
    <property type="term" value="C:bacterial-type flagellum basal body, distal rod"/>
    <property type="evidence" value="ECO:0007669"/>
    <property type="project" value="UniProtKB-UniRule"/>
</dbReference>
<dbReference type="InterPro" id="IPR020013">
    <property type="entry name" value="Flagellar_FlgE/F/G"/>
</dbReference>
<dbReference type="InterPro" id="IPR001444">
    <property type="entry name" value="Flag_bb_rod_N"/>
</dbReference>
<dbReference type="GO" id="GO:0071978">
    <property type="term" value="P:bacterial-type flagellum-dependent swarming motility"/>
    <property type="evidence" value="ECO:0007669"/>
    <property type="project" value="TreeGrafter"/>
</dbReference>
<dbReference type="PATRIC" id="fig|1503.3.peg.1647"/>
<dbReference type="PANTHER" id="PTHR30435">
    <property type="entry name" value="FLAGELLAR PROTEIN"/>
    <property type="match status" value="1"/>
</dbReference>
<evidence type="ECO:0000259" key="8">
    <source>
        <dbReference type="Pfam" id="PF22692"/>
    </source>
</evidence>
<accession>A0A0L0WE51</accession>
<keyword evidence="10" id="KW-1185">Reference proteome</keyword>
<name>A0A0L0WE51_GOTPU</name>
<dbReference type="InterPro" id="IPR037925">
    <property type="entry name" value="FlgE/F/G-like"/>
</dbReference>
<dbReference type="InterPro" id="IPR012834">
    <property type="entry name" value="FlgG_G_neg"/>
</dbReference>
<dbReference type="OrthoDB" id="9804559at2"/>
<evidence type="ECO:0000256" key="3">
    <source>
        <dbReference type="ARBA" id="ARBA00025933"/>
    </source>
</evidence>
<dbReference type="EMBL" id="LGSS01000002">
    <property type="protein sequence ID" value="KNF09700.1"/>
    <property type="molecule type" value="Genomic_DNA"/>
</dbReference>
<proteinExistence type="inferred from homology"/>
<dbReference type="InterPro" id="IPR053967">
    <property type="entry name" value="LlgE_F_G-like_D1"/>
</dbReference>
<comment type="similarity">
    <text evidence="1 5">Belongs to the flagella basal body rod proteins family.</text>
</comment>
<comment type="subcellular location">
    <subcellularLocation>
        <location evidence="5">Bacterial flagellum basal body</location>
    </subcellularLocation>
</comment>
<keyword evidence="9" id="KW-0969">Cilium</keyword>
<evidence type="ECO:0000256" key="2">
    <source>
        <dbReference type="ARBA" id="ARBA00017948"/>
    </source>
</evidence>
<comment type="subunit">
    <text evidence="3">The basal body constitutes a major portion of the flagellar organelle and consists of four rings (L,P,S, and M) mounted on a central rod. The rod consists of about 26 subunits of FlgG in the distal portion, and FlgB, FlgC and FlgF are thought to build up the proximal portion of the rod with about 6 subunits each.</text>
</comment>
<dbReference type="RefSeq" id="WP_050354087.1">
    <property type="nucleotide sequence ID" value="NZ_LGSS01000002.1"/>
</dbReference>
<evidence type="ECO:0000313" key="10">
    <source>
        <dbReference type="Proteomes" id="UP000037267"/>
    </source>
</evidence>
<feature type="domain" description="Flagellar basal-body/hook protein C-terminal" evidence="7">
    <location>
        <begin position="221"/>
        <end position="264"/>
    </location>
</feature>
<gene>
    <name evidence="9" type="primary">flgE</name>
    <name evidence="9" type="ORF">CLPU_2c01520</name>
</gene>
<dbReference type="STRING" id="1503.CLPU_2c01520"/>
<evidence type="ECO:0000256" key="5">
    <source>
        <dbReference type="RuleBase" id="RU362116"/>
    </source>
</evidence>
<sequence length="266" mass="29434">MIRGLWSAASGMKSQQLNIDVISNNLANVNTTSYKKQRAEFKDLLYVSIKRANKNDDRGGQPVNIEVGHGVRVSGTTKDFVNGPTISTENDFDVAIDGRGFFAVRLPNGEVRYTRDGSFKISVEDGESTLVTSDGYYVLSEDDDVLTIPEGATDINIDEQGYITARDEDGEIIDIGRFRFVDFVNPQGLLSEGSNLYNVSDASGQPVDIEAEDMKSKIRHKFLEGSNVQVVDEMVNMITAQRAYEISSKSIQTADDMLQIANNLRR</sequence>
<dbReference type="NCBIfam" id="TIGR02490">
    <property type="entry name" value="flgF"/>
    <property type="match status" value="1"/>
</dbReference>
<keyword evidence="9" id="KW-0966">Cell projection</keyword>
<dbReference type="NCBIfam" id="TIGR03506">
    <property type="entry name" value="FlgEFG_subfam"/>
    <property type="match status" value="2"/>
</dbReference>
<protein>
    <recommendedName>
        <fullName evidence="2 4">Flagellar basal-body rod protein FlgG</fullName>
    </recommendedName>
</protein>